<comment type="caution">
    <text evidence="1">The sequence shown here is derived from an EMBL/GenBank/DDBJ whole genome shotgun (WGS) entry which is preliminary data.</text>
</comment>
<keyword evidence="2" id="KW-1185">Reference proteome</keyword>
<name>A0AAD9YW67_9LECA</name>
<reference evidence="1" key="1">
    <citation type="submission" date="2022-11" db="EMBL/GenBank/DDBJ databases">
        <title>Chromosomal genome sequence assembly and mating type (MAT) locus characterization of the leprose asexual lichenized fungus Lepraria neglecta (Nyl.) Erichsen.</title>
        <authorList>
            <person name="Allen J.L."/>
            <person name="Pfeffer B."/>
        </authorList>
    </citation>
    <scope>NUCLEOTIDE SEQUENCE</scope>
    <source>
        <strain evidence="1">Allen 5258</strain>
    </source>
</reference>
<dbReference type="EMBL" id="JASNWA010000011">
    <property type="protein sequence ID" value="KAK3166710.1"/>
    <property type="molecule type" value="Genomic_DNA"/>
</dbReference>
<evidence type="ECO:0000313" key="2">
    <source>
        <dbReference type="Proteomes" id="UP001276659"/>
    </source>
</evidence>
<dbReference type="AlphaFoldDB" id="A0AAD9YW67"/>
<dbReference type="Proteomes" id="UP001276659">
    <property type="component" value="Unassembled WGS sequence"/>
</dbReference>
<proteinExistence type="predicted"/>
<organism evidence="1 2">
    <name type="scientific">Lepraria neglecta</name>
    <dbReference type="NCBI Taxonomy" id="209136"/>
    <lineage>
        <taxon>Eukaryota</taxon>
        <taxon>Fungi</taxon>
        <taxon>Dikarya</taxon>
        <taxon>Ascomycota</taxon>
        <taxon>Pezizomycotina</taxon>
        <taxon>Lecanoromycetes</taxon>
        <taxon>OSLEUM clade</taxon>
        <taxon>Lecanoromycetidae</taxon>
        <taxon>Lecanorales</taxon>
        <taxon>Lecanorineae</taxon>
        <taxon>Stereocaulaceae</taxon>
        <taxon>Lepraria</taxon>
    </lineage>
</organism>
<sequence>MEQRSVSLHITPPPSDPPPVRISISEVIHQPSPGRLHFYSPRVPQEVRDRIWYHLLVETRHVRFQRFGATRPYIGPKVELGLVPNTEKGLSSEAFAKSQEDRSVDSVPIWGLDPVSICASTDVQFEQDSNLIPNLPLELQRLLYDSNTQVAREAWDVFYRQNSFSIRKPESLLFRSLCLYQQDPSLDFAPKAWIRTLFMNIEIGDRDNFLHSLLSCPSLKKVVFWMHGHDDTFRYLEQNFTVVAHASAMLRAKLGEGFEFLVAHQFYGDWESGLVRGARELRTDMAWLLSRSPEISQYVHRAEHAGVSFKDMIPFQLAKMSVLKCQLEDRDREQDGMVRMLVSLALVLTLETSDTKDDRLALLRCEVVKKYPALARQDSLPADYPWAVLPKGFL</sequence>
<gene>
    <name evidence="1" type="ORF">OEA41_009835</name>
</gene>
<protein>
    <submittedName>
        <fullName evidence="1">Uncharacterized protein</fullName>
    </submittedName>
</protein>
<evidence type="ECO:0000313" key="1">
    <source>
        <dbReference type="EMBL" id="KAK3166710.1"/>
    </source>
</evidence>
<accession>A0AAD9YW67</accession>